<evidence type="ECO:0000256" key="1">
    <source>
        <dbReference type="SAM" id="MobiDB-lite"/>
    </source>
</evidence>
<accession>R4X8L2</accession>
<evidence type="ECO:0000256" key="2">
    <source>
        <dbReference type="SAM" id="Phobius"/>
    </source>
</evidence>
<proteinExistence type="predicted"/>
<feature type="chain" id="PRO_5004373138" description="Protein BIG1" evidence="3">
    <location>
        <begin position="18"/>
        <end position="293"/>
    </location>
</feature>
<evidence type="ECO:0000313" key="5">
    <source>
        <dbReference type="Proteomes" id="UP000013776"/>
    </source>
</evidence>
<name>R4X8L2_TAPDE</name>
<feature type="compositionally biased region" description="Basic and acidic residues" evidence="1">
    <location>
        <begin position="258"/>
        <end position="282"/>
    </location>
</feature>
<keyword evidence="2" id="KW-0812">Transmembrane</keyword>
<feature type="signal peptide" evidence="3">
    <location>
        <begin position="1"/>
        <end position="17"/>
    </location>
</feature>
<evidence type="ECO:0000313" key="4">
    <source>
        <dbReference type="EMBL" id="CCG81964.1"/>
    </source>
</evidence>
<comment type="caution">
    <text evidence="4">The sequence shown here is derived from an EMBL/GenBank/DDBJ whole genome shotgun (WGS) entry which is preliminary data.</text>
</comment>
<keyword evidence="2" id="KW-1133">Transmembrane helix</keyword>
<evidence type="ECO:0000256" key="3">
    <source>
        <dbReference type="SAM" id="SignalP"/>
    </source>
</evidence>
<keyword evidence="5" id="KW-1185">Reference proteome</keyword>
<protein>
    <recommendedName>
        <fullName evidence="6">Protein BIG1</fullName>
    </recommendedName>
</protein>
<gene>
    <name evidence="4" type="ORF">TAPDE_001863</name>
</gene>
<reference evidence="4 5" key="1">
    <citation type="journal article" date="2013" name="MBio">
        <title>Genome sequencing of the plant pathogen Taphrina deformans, the causal agent of peach leaf curl.</title>
        <authorList>
            <person name="Cisse O.H."/>
            <person name="Almeida J.M.G.C.F."/>
            <person name="Fonseca A."/>
            <person name="Kumar A.A."/>
            <person name="Salojaervi J."/>
            <person name="Overmyer K."/>
            <person name="Hauser P.M."/>
            <person name="Pagni M."/>
        </authorList>
    </citation>
    <scope>NUCLEOTIDE SEQUENCE [LARGE SCALE GENOMIC DNA]</scope>
    <source>
        <strain evidence="5">PYCC 5710 / ATCC 11124 / CBS 356.35 / IMI 108563 / JCM 9778 / NBRC 8474</strain>
    </source>
</reference>
<feature type="transmembrane region" description="Helical" evidence="2">
    <location>
        <begin position="221"/>
        <end position="245"/>
    </location>
</feature>
<keyword evidence="2" id="KW-0472">Membrane</keyword>
<dbReference type="EMBL" id="CAHR02000065">
    <property type="protein sequence ID" value="CCG81964.1"/>
    <property type="molecule type" value="Genomic_DNA"/>
</dbReference>
<dbReference type="Proteomes" id="UP000013776">
    <property type="component" value="Unassembled WGS sequence"/>
</dbReference>
<dbReference type="AlphaFoldDB" id="R4X8L2"/>
<sequence length="293" mass="32845">MRLAALLWCAPLACSGAQPISHGKTVQIDLRLVVDVLAVIIDTHNGTTMRPPVQYHRVEYFIQNWKDRSSLQRIEDEEEEAGSAIMENLKQDLIPGVCSIVLDEGRASGEYSTTQLEGFEDVSMTLLASSRLPQRVLSDNIFSLISMKSRSYRCKAYFAEMERTFNARAVHYPESITQADRDDVLSGMSANNHLQKPIKLRDDTLHSRDSVELGVQQEINFWMLFSLAVLSIGVIKIVILLTGILGSGCLEPSQSSTTDRDCEAAEDEETKRARKTFEKEPHYNMLSSPDCSI</sequence>
<feature type="region of interest" description="Disordered" evidence="1">
    <location>
        <begin position="251"/>
        <end position="293"/>
    </location>
</feature>
<dbReference type="VEuPathDB" id="FungiDB:TAPDE_001863"/>
<organism evidence="4 5">
    <name type="scientific">Taphrina deformans (strain PYCC 5710 / ATCC 11124 / CBS 356.35 / IMI 108563 / JCM 9778 / NBRC 8474)</name>
    <name type="common">Peach leaf curl fungus</name>
    <name type="synonym">Lalaria deformans</name>
    <dbReference type="NCBI Taxonomy" id="1097556"/>
    <lineage>
        <taxon>Eukaryota</taxon>
        <taxon>Fungi</taxon>
        <taxon>Dikarya</taxon>
        <taxon>Ascomycota</taxon>
        <taxon>Taphrinomycotina</taxon>
        <taxon>Taphrinomycetes</taxon>
        <taxon>Taphrinales</taxon>
        <taxon>Taphrinaceae</taxon>
        <taxon>Taphrina</taxon>
    </lineage>
</organism>
<keyword evidence="3" id="KW-0732">Signal</keyword>
<evidence type="ECO:0008006" key="6">
    <source>
        <dbReference type="Google" id="ProtNLM"/>
    </source>
</evidence>